<dbReference type="Pfam" id="PF13715">
    <property type="entry name" value="CarbopepD_reg_2"/>
    <property type="match status" value="1"/>
</dbReference>
<dbReference type="AlphaFoldDB" id="A0A7L5E0Q0"/>
<protein>
    <submittedName>
        <fullName evidence="1">Carboxypeptidase-like regulatory domain-containing protein</fullName>
    </submittedName>
</protein>
<organism evidence="1 2">
    <name type="scientific">Mucilaginibacter robiniae</name>
    <dbReference type="NCBI Taxonomy" id="2728022"/>
    <lineage>
        <taxon>Bacteria</taxon>
        <taxon>Pseudomonadati</taxon>
        <taxon>Bacteroidota</taxon>
        <taxon>Sphingobacteriia</taxon>
        <taxon>Sphingobacteriales</taxon>
        <taxon>Sphingobacteriaceae</taxon>
        <taxon>Mucilaginibacter</taxon>
    </lineage>
</organism>
<keyword evidence="1" id="KW-0378">Hydrolase</keyword>
<keyword evidence="1" id="KW-0121">Carboxypeptidase</keyword>
<reference evidence="1 2" key="1">
    <citation type="submission" date="2020-04" db="EMBL/GenBank/DDBJ databases">
        <title>Genome sequencing of novel species.</title>
        <authorList>
            <person name="Heo J."/>
            <person name="Kim S.-J."/>
            <person name="Kim J.-S."/>
            <person name="Hong S.-B."/>
            <person name="Kwon S.-W."/>
        </authorList>
    </citation>
    <scope>NUCLEOTIDE SEQUENCE [LARGE SCALE GENOMIC DNA]</scope>
    <source>
        <strain evidence="1 2">F39-2</strain>
    </source>
</reference>
<dbReference type="GO" id="GO:0004180">
    <property type="term" value="F:carboxypeptidase activity"/>
    <property type="evidence" value="ECO:0007669"/>
    <property type="project" value="UniProtKB-KW"/>
</dbReference>
<keyword evidence="1" id="KW-0645">Protease</keyword>
<dbReference type="Proteomes" id="UP000503278">
    <property type="component" value="Chromosome"/>
</dbReference>
<dbReference type="InterPro" id="IPR008969">
    <property type="entry name" value="CarboxyPept-like_regulatory"/>
</dbReference>
<keyword evidence="2" id="KW-1185">Reference proteome</keyword>
<evidence type="ECO:0000313" key="1">
    <source>
        <dbReference type="EMBL" id="QJD95114.1"/>
    </source>
</evidence>
<dbReference type="KEGG" id="mrob:HH214_04085"/>
<name>A0A7L5E0Q0_9SPHI</name>
<gene>
    <name evidence="1" type="ORF">HH214_04085</name>
</gene>
<accession>A0A7L5E0Q0</accession>
<dbReference type="SUPFAM" id="SSF49464">
    <property type="entry name" value="Carboxypeptidase regulatory domain-like"/>
    <property type="match status" value="1"/>
</dbReference>
<proteinExistence type="predicted"/>
<sequence>MMYRVWLIAIILCLTTCYAHSQELRGRVFESKTRITLPGINVQNLSSKQTATTDNNGKFSIKAKVNDMLIFKGFAYQNDTLVVTSLSECEVFLLPETHLLKEVKISTSEGEAITYHDPNFHGQSVNYQTDANGNYKGGLNFRIWSNRATERKRLKLEDQERYDRVTRQIDAIFNSKKMLDYVPLTGTEMDNFIALYTPSVDAFQSRDFNLLVYINTCYRKFMQMPADQRLGHTADQVLKPNQ</sequence>
<dbReference type="EMBL" id="CP051682">
    <property type="protein sequence ID" value="QJD95114.1"/>
    <property type="molecule type" value="Genomic_DNA"/>
</dbReference>
<dbReference type="RefSeq" id="WP_169606131.1">
    <property type="nucleotide sequence ID" value="NZ_CP051682.1"/>
</dbReference>
<evidence type="ECO:0000313" key="2">
    <source>
        <dbReference type="Proteomes" id="UP000503278"/>
    </source>
</evidence>